<feature type="transmembrane region" description="Helical" evidence="2">
    <location>
        <begin position="15"/>
        <end position="35"/>
    </location>
</feature>
<gene>
    <name evidence="3" type="ORF">MNBD_PLANCTO02-2936</name>
</gene>
<keyword evidence="2" id="KW-1133">Transmembrane helix</keyword>
<reference evidence="3" key="1">
    <citation type="submission" date="2018-06" db="EMBL/GenBank/DDBJ databases">
        <authorList>
            <person name="Zhirakovskaya E."/>
        </authorList>
    </citation>
    <scope>NUCLEOTIDE SEQUENCE</scope>
</reference>
<evidence type="ECO:0000313" key="3">
    <source>
        <dbReference type="EMBL" id="VAX37011.1"/>
    </source>
</evidence>
<feature type="region of interest" description="Disordered" evidence="1">
    <location>
        <begin position="546"/>
        <end position="591"/>
    </location>
</feature>
<protein>
    <recommendedName>
        <fullName evidence="4">OstA-like protein</fullName>
    </recommendedName>
</protein>
<keyword evidence="2" id="KW-0812">Transmembrane</keyword>
<dbReference type="AlphaFoldDB" id="A0A3B1DDT2"/>
<organism evidence="3">
    <name type="scientific">hydrothermal vent metagenome</name>
    <dbReference type="NCBI Taxonomy" id="652676"/>
    <lineage>
        <taxon>unclassified sequences</taxon>
        <taxon>metagenomes</taxon>
        <taxon>ecological metagenomes</taxon>
    </lineage>
</organism>
<sequence length="1007" mass="115190">MSRPSQSPSIFSSRWFLTVVVAAGMSGMFYCYSLAMRPLLKSPLETKAIHAVGWQPPINRPRENREIAIEHLSEQSWAADAKYQLRNKETYIYTNEWEQIEDGQAIRFHPFAMVIKSKNGKRPLTVVAESAYVRFQSKFSPTTPNPGKIISGALQGAVHIKGADGLVLDGRNFSFSESAQRIWSDHNVSFAFQEHYGKAMGIELELIPDKNPKKGSMLEVVGIRSIRLRRNVDMHLQTDTKKTDSVKPSTMKGVAEIAKHQSRMVQIRSAGSFDFSSTDNTAAFLQDVQVFQLTGQNQYDSLRCDRLTLFFKEKKKPLKKQHKNLQVVASEKNLPEKKASERKRRFQGISSNLEFQRLVAEGKNVLLISQKNDLKAKMNELIYDSTTRVVQLLHSKNVEVLQGLSQMRSPKITLLNDEKNRVQSVLCDGAGQMEHYDKKTGKLQFAVQWKEQLKKFPDAKSDLDIIELKKDVLLREPPRMMGLAANYMRLWVNRQATSSNRQSTERQSELRPQRILAIDNVAMLSPEMQAETDRLEIWFEQRETLPVAKEDSQQTNQQKQNKRTSPLFSPEEQPGNSANNNDKTLQTTKEPIQIDSKLIRVRVLRTKDGKQSQVAEVWAEGKVKVTQEHEGKEKPLSISGRRMHVVNHSEKSQNITIYGKPAHIFDRGMHMEGDEVHLDRKNNKAWIEGAGLLELPIERSLEGEKLKKTEMLDVLWKEKMVFDGQTANFYGDVSTEMDDSRLLCQHMEVQLTNRISFSETANSKERQKTEIKNIICQDGVKVKSREYLKNKLQSLREAGFWKLTVNQLTGKSIAEGPGWITVWRRGDGKPMRTSAIRTVQANQPVKTKKRKKWEYLRVDFSGKTSGNMKDRFTTFRNRVRVVYGPVDKPGVVIDSDKLPENAGWMRCKTLQLTQHEKTKTKKAYLEMVARGNAELDGNEFHARADSISFDESKDLYVLRSIGKQKATIWRQTNIAGDYSRADAQRMEFIPSRNKLKLDRTTGLQGVQ</sequence>
<dbReference type="EMBL" id="UOGL01000094">
    <property type="protein sequence ID" value="VAX37011.1"/>
    <property type="molecule type" value="Genomic_DNA"/>
</dbReference>
<name>A0A3B1DDT2_9ZZZZ</name>
<dbReference type="Gene3D" id="2.60.450.10">
    <property type="entry name" value="Lipopolysaccharide (LPS) transport protein A like domain"/>
    <property type="match status" value="1"/>
</dbReference>
<evidence type="ECO:0000256" key="1">
    <source>
        <dbReference type="SAM" id="MobiDB-lite"/>
    </source>
</evidence>
<evidence type="ECO:0000256" key="2">
    <source>
        <dbReference type="SAM" id="Phobius"/>
    </source>
</evidence>
<keyword evidence="2" id="KW-0472">Membrane</keyword>
<feature type="compositionally biased region" description="Polar residues" evidence="1">
    <location>
        <begin position="574"/>
        <end position="590"/>
    </location>
</feature>
<evidence type="ECO:0008006" key="4">
    <source>
        <dbReference type="Google" id="ProtNLM"/>
    </source>
</evidence>
<accession>A0A3B1DDT2</accession>
<feature type="compositionally biased region" description="Low complexity" evidence="1">
    <location>
        <begin position="553"/>
        <end position="565"/>
    </location>
</feature>
<proteinExistence type="predicted"/>